<accession>A0A1S3YU70</accession>
<name>A0A1S3YU70_TOBAC</name>
<dbReference type="OrthoDB" id="1937804at2759"/>
<reference evidence="2" key="1">
    <citation type="submission" date="2025-08" db="UniProtKB">
        <authorList>
            <consortium name="RefSeq"/>
        </authorList>
    </citation>
    <scope>IDENTIFICATION</scope>
</reference>
<dbReference type="KEGG" id="nta:107779832"/>
<evidence type="ECO:0000259" key="1">
    <source>
        <dbReference type="Pfam" id="PF10536"/>
    </source>
</evidence>
<organism evidence="2">
    <name type="scientific">Nicotiana tabacum</name>
    <name type="common">Common tobacco</name>
    <dbReference type="NCBI Taxonomy" id="4097"/>
    <lineage>
        <taxon>Eukaryota</taxon>
        <taxon>Viridiplantae</taxon>
        <taxon>Streptophyta</taxon>
        <taxon>Embryophyta</taxon>
        <taxon>Tracheophyta</taxon>
        <taxon>Spermatophyta</taxon>
        <taxon>Magnoliopsida</taxon>
        <taxon>eudicotyledons</taxon>
        <taxon>Gunneridae</taxon>
        <taxon>Pentapetalae</taxon>
        <taxon>asterids</taxon>
        <taxon>lamiids</taxon>
        <taxon>Solanales</taxon>
        <taxon>Solanaceae</taxon>
        <taxon>Nicotianoideae</taxon>
        <taxon>Nicotianeae</taxon>
        <taxon>Nicotiana</taxon>
    </lineage>
</organism>
<dbReference type="Pfam" id="PF10536">
    <property type="entry name" value="PMD"/>
    <property type="match status" value="1"/>
</dbReference>
<dbReference type="AlphaFoldDB" id="A0A1S3YU70"/>
<dbReference type="OMA" id="RERAFHP"/>
<gene>
    <name evidence="2" type="primary">LOC107779832</name>
</gene>
<dbReference type="PANTHER" id="PTHR46033">
    <property type="entry name" value="PROTEIN MAIN-LIKE 2"/>
    <property type="match status" value="1"/>
</dbReference>
<dbReference type="InterPro" id="IPR044824">
    <property type="entry name" value="MAIN-like"/>
</dbReference>
<sequence length="255" mass="29325">MDVPPVHPGPASDKILVLQGDHRSTYASEGQLVDQTLRARRPDDLWEFLRERAFHPRVVERLLNTSFYSIFEIGRLQLDWSLITALIERWRPETHTFYLPISEATLMLQDVQVLYGLRADGLAVELPQYMRSMTRGQNLDLLQQFTGFRPQGENTARGGSRIAVTAIRQHLEVLHPDITGETDDLHIHLYTRLALLLLIGDVLFPNTLGNLFIWTPYNDEFIAGLPDYCSVDRQLWRTSVPLMCLDVVEHHATER</sequence>
<dbReference type="RefSeq" id="XP_016455816.1">
    <property type="nucleotide sequence ID" value="XM_016600330.1"/>
</dbReference>
<dbReference type="InterPro" id="IPR019557">
    <property type="entry name" value="AminoTfrase-like_pln_mobile"/>
</dbReference>
<dbReference type="PANTHER" id="PTHR46033:SF8">
    <property type="entry name" value="PROTEIN MAINTENANCE OF MERISTEMS-LIKE"/>
    <property type="match status" value="1"/>
</dbReference>
<protein>
    <submittedName>
        <fullName evidence="2">Serine/threonine-protein phosphatase 7 long form homolog</fullName>
    </submittedName>
</protein>
<evidence type="ECO:0000313" key="2">
    <source>
        <dbReference type="RefSeq" id="XP_016455816.1"/>
    </source>
</evidence>
<dbReference type="GO" id="GO:0010073">
    <property type="term" value="P:meristem maintenance"/>
    <property type="evidence" value="ECO:0007669"/>
    <property type="project" value="InterPro"/>
</dbReference>
<feature type="non-terminal residue" evidence="2">
    <location>
        <position position="255"/>
    </location>
</feature>
<dbReference type="PaxDb" id="4097-A0A1S3YU70"/>
<proteinExistence type="predicted"/>
<feature type="domain" description="Aminotransferase-like plant mobile" evidence="1">
    <location>
        <begin position="67"/>
        <end position="210"/>
    </location>
</feature>